<evidence type="ECO:0000256" key="2">
    <source>
        <dbReference type="SAM" id="SignalP"/>
    </source>
</evidence>
<dbReference type="EMBL" id="CM029045">
    <property type="protein sequence ID" value="KAG2598591.1"/>
    <property type="molecule type" value="Genomic_DNA"/>
</dbReference>
<feature type="transmembrane region" description="Helical" evidence="1">
    <location>
        <begin position="224"/>
        <end position="243"/>
    </location>
</feature>
<proteinExistence type="predicted"/>
<organism evidence="3 4">
    <name type="scientific">Panicum virgatum</name>
    <name type="common">Blackwell switchgrass</name>
    <dbReference type="NCBI Taxonomy" id="38727"/>
    <lineage>
        <taxon>Eukaryota</taxon>
        <taxon>Viridiplantae</taxon>
        <taxon>Streptophyta</taxon>
        <taxon>Embryophyta</taxon>
        <taxon>Tracheophyta</taxon>
        <taxon>Spermatophyta</taxon>
        <taxon>Magnoliopsida</taxon>
        <taxon>Liliopsida</taxon>
        <taxon>Poales</taxon>
        <taxon>Poaceae</taxon>
        <taxon>PACMAD clade</taxon>
        <taxon>Panicoideae</taxon>
        <taxon>Panicodae</taxon>
        <taxon>Paniceae</taxon>
        <taxon>Panicinae</taxon>
        <taxon>Panicum</taxon>
        <taxon>Panicum sect. Hiantes</taxon>
    </lineage>
</organism>
<keyword evidence="4" id="KW-1185">Reference proteome</keyword>
<protein>
    <recommendedName>
        <fullName evidence="5">Secreted protein</fullName>
    </recommendedName>
</protein>
<reference evidence="3" key="1">
    <citation type="submission" date="2020-05" db="EMBL/GenBank/DDBJ databases">
        <title>WGS assembly of Panicum virgatum.</title>
        <authorList>
            <person name="Lovell J.T."/>
            <person name="Jenkins J."/>
            <person name="Shu S."/>
            <person name="Juenger T.E."/>
            <person name="Schmutz J."/>
        </authorList>
    </citation>
    <scope>NUCLEOTIDE SEQUENCE</scope>
    <source>
        <strain evidence="3">AP13</strain>
    </source>
</reference>
<evidence type="ECO:0000256" key="1">
    <source>
        <dbReference type="SAM" id="Phobius"/>
    </source>
</evidence>
<evidence type="ECO:0008006" key="5">
    <source>
        <dbReference type="Google" id="ProtNLM"/>
    </source>
</evidence>
<dbReference type="PROSITE" id="PS51257">
    <property type="entry name" value="PROKAR_LIPOPROTEIN"/>
    <property type="match status" value="1"/>
</dbReference>
<evidence type="ECO:0000313" key="4">
    <source>
        <dbReference type="Proteomes" id="UP000823388"/>
    </source>
</evidence>
<dbReference type="Proteomes" id="UP000823388">
    <property type="component" value="Chromosome 5K"/>
</dbReference>
<feature type="signal peptide" evidence="2">
    <location>
        <begin position="1"/>
        <end position="19"/>
    </location>
</feature>
<feature type="chain" id="PRO_5035737653" description="Secreted protein" evidence="2">
    <location>
        <begin position="20"/>
        <end position="244"/>
    </location>
</feature>
<comment type="caution">
    <text evidence="3">The sequence shown here is derived from an EMBL/GenBank/DDBJ whole genome shotgun (WGS) entry which is preliminary data.</text>
</comment>
<gene>
    <name evidence="3" type="ORF">PVAP13_5KG295200</name>
</gene>
<dbReference type="AlphaFoldDB" id="A0A8T0SJ71"/>
<sequence length="244" mass="27668">MRRIFRFFLHFSPSPLVHLAPIASAACRRPSLSRPLEPLGCSLPGRRRTAGGTGNSFLLRHRGPCFVRFHGRRRPRSASWLWASSASCLGYVAGNGLAPSRSFASVRRGRKGRQPPAGTSRHYGRREVCLLHARAAPSLPILRGSCLRFDELHLYPRGMWRGFRTKQRPRKARYLTGAVSLLVVGVCRRLCSPPDMTLAVMDTRRYKGCRNLFKLQRQDTKVRISFYCSLFFGALVLIIRIYVL</sequence>
<keyword evidence="1" id="KW-0812">Transmembrane</keyword>
<evidence type="ECO:0000313" key="3">
    <source>
        <dbReference type="EMBL" id="KAG2598591.1"/>
    </source>
</evidence>
<keyword evidence="1" id="KW-1133">Transmembrane helix</keyword>
<name>A0A8T0SJ71_PANVG</name>
<accession>A0A8T0SJ71</accession>
<keyword evidence="1" id="KW-0472">Membrane</keyword>
<keyword evidence="2" id="KW-0732">Signal</keyword>